<evidence type="ECO:0000256" key="4">
    <source>
        <dbReference type="ARBA" id="ARBA00022801"/>
    </source>
</evidence>
<dbReference type="PANTHER" id="PTHR11742">
    <property type="entry name" value="MANNOSYL-OLIGOSACCHARIDE ALPHA-1,2-MANNOSIDASE-RELATED"/>
    <property type="match status" value="1"/>
</dbReference>
<comment type="cofactor">
    <cofactor evidence="1">
        <name>Ca(2+)</name>
        <dbReference type="ChEBI" id="CHEBI:29108"/>
    </cofactor>
</comment>
<dbReference type="Pfam" id="PF01532">
    <property type="entry name" value="Glyco_hydro_47"/>
    <property type="match status" value="2"/>
</dbReference>
<dbReference type="InterPro" id="IPR001382">
    <property type="entry name" value="Glyco_hydro_47"/>
</dbReference>
<dbReference type="SUPFAM" id="SSF48225">
    <property type="entry name" value="Seven-hairpin glycosidases"/>
    <property type="match status" value="1"/>
</dbReference>
<dbReference type="GO" id="GO:0004571">
    <property type="term" value="F:mannosyl-oligosaccharide 1,2-alpha-mannosidase activity"/>
    <property type="evidence" value="ECO:0007669"/>
    <property type="project" value="InterPro"/>
</dbReference>
<dbReference type="Proteomes" id="UP000285430">
    <property type="component" value="Unassembled WGS sequence"/>
</dbReference>
<dbReference type="InterPro" id="IPR050749">
    <property type="entry name" value="Glycosyl_Hydrolase_47"/>
</dbReference>
<feature type="non-terminal residue" evidence="8">
    <location>
        <position position="539"/>
    </location>
</feature>
<dbReference type="PRINTS" id="PR00747">
    <property type="entry name" value="GLYHDRLASE47"/>
</dbReference>
<dbReference type="SUPFAM" id="SSF46689">
    <property type="entry name" value="Homeodomain-like"/>
    <property type="match status" value="1"/>
</dbReference>
<dbReference type="InterPro" id="IPR036026">
    <property type="entry name" value="Seven-hairpin_glycosidases"/>
</dbReference>
<dbReference type="EC" id="3.2.1.-" evidence="6"/>
<dbReference type="GO" id="GO:0003677">
    <property type="term" value="F:DNA binding"/>
    <property type="evidence" value="ECO:0007669"/>
    <property type="project" value="InterPro"/>
</dbReference>
<feature type="domain" description="Tc3 transposase DNA binding" evidence="7">
    <location>
        <begin position="3"/>
        <end position="50"/>
    </location>
</feature>
<name>A0A418F350_APHAT</name>
<evidence type="ECO:0000256" key="5">
    <source>
        <dbReference type="ARBA" id="ARBA00023157"/>
    </source>
</evidence>
<dbReference type="GO" id="GO:0005509">
    <property type="term" value="F:calcium ion binding"/>
    <property type="evidence" value="ECO:0007669"/>
    <property type="project" value="InterPro"/>
</dbReference>
<dbReference type="InterPro" id="IPR009057">
    <property type="entry name" value="Homeodomain-like_sf"/>
</dbReference>
<evidence type="ECO:0000259" key="7">
    <source>
        <dbReference type="Pfam" id="PF11427"/>
    </source>
</evidence>
<evidence type="ECO:0000313" key="9">
    <source>
        <dbReference type="Proteomes" id="UP000285430"/>
    </source>
</evidence>
<proteinExistence type="inferred from homology"/>
<sequence length="539" mass="61324">MGRGPQLNEFQKGQIVVWKQNQETVQFMSKSLGVSRTAISNFLKDPTNYGKRFGRGRPSKLSPTDVRHIYRTASKPDSTPPPPWSRTDKFIPDPHVGLDAGQIARQDAVKRAMQHAWSGYESLAFGADEVAPVSGERRHNVWGGIGVTLVDSLDTLYIMGMHDEFHRARNWVAYHMNFTQLGADGTKISVFEIVIRQLGGLLSAYDLSRDAMFKQRAVELADRLLPAFKHGVFYTHFNVFTNETGLLADFGTLQLEMRYLSDITDNALYREMVLYTVLLVFIHGTGGPYSTDFHQGDAFYTAVRREGSFENTGLFPVEYEPETGHFATEDTIITIGARGDSFYEYLLKVWLYSGKRTDDLFLRQLYDDAVAGMETHLLVYSTIDDVYYLKELQLPEMYVRMLALGTVGESNATKVTKHLALAKKLMHTCVSYYTRQPTGLAPDVVGFPGFDVLNSVYILRPETVESLMYMYRITHDPIYREWGWAIFEAIEKHAKTTFGYGAVWNVHNLTDAFIEDKMESFFLAETLKYHYLLQSAPSF</sequence>
<dbReference type="InterPro" id="IPR012341">
    <property type="entry name" value="6hp_glycosidase-like_sf"/>
</dbReference>
<comment type="similarity">
    <text evidence="3 6">Belongs to the glycosyl hydrolase 47 family.</text>
</comment>
<comment type="pathway">
    <text evidence="2">Protein modification; protein glycosylation.</text>
</comment>
<dbReference type="PANTHER" id="PTHR11742:SF6">
    <property type="entry name" value="MANNOSYL-OLIGOSACCHARIDE ALPHA-1,2-MANNOSIDASE IA-RELATED"/>
    <property type="match status" value="1"/>
</dbReference>
<dbReference type="GO" id="GO:0005975">
    <property type="term" value="P:carbohydrate metabolic process"/>
    <property type="evidence" value="ECO:0007669"/>
    <property type="project" value="InterPro"/>
</dbReference>
<dbReference type="GO" id="GO:0005783">
    <property type="term" value="C:endoplasmic reticulum"/>
    <property type="evidence" value="ECO:0007669"/>
    <property type="project" value="TreeGrafter"/>
</dbReference>
<keyword evidence="4 6" id="KW-0378">Hydrolase</keyword>
<dbReference type="Gene3D" id="1.50.10.10">
    <property type="match status" value="1"/>
</dbReference>
<gene>
    <name evidence="8" type="ORF">DYB37_012774</name>
</gene>
<evidence type="ECO:0000256" key="1">
    <source>
        <dbReference type="ARBA" id="ARBA00001913"/>
    </source>
</evidence>
<evidence type="ECO:0000313" key="8">
    <source>
        <dbReference type="EMBL" id="RHZ23061.1"/>
    </source>
</evidence>
<comment type="caution">
    <text evidence="8">The sequence shown here is derived from an EMBL/GenBank/DDBJ whole genome shotgun (WGS) entry which is preliminary data.</text>
</comment>
<evidence type="ECO:0000256" key="2">
    <source>
        <dbReference type="ARBA" id="ARBA00004922"/>
    </source>
</evidence>
<reference evidence="8 9" key="1">
    <citation type="submission" date="2018-08" db="EMBL/GenBank/DDBJ databases">
        <title>Aphanomyces genome sequencing and annotation.</title>
        <authorList>
            <person name="Minardi D."/>
            <person name="Oidtmann B."/>
            <person name="Van Der Giezen M."/>
            <person name="Studholme D.J."/>
        </authorList>
    </citation>
    <scope>NUCLEOTIDE SEQUENCE [LARGE SCALE GENOMIC DNA]</scope>
    <source>
        <strain evidence="8 9">Da</strain>
    </source>
</reference>
<evidence type="ECO:0000256" key="6">
    <source>
        <dbReference type="RuleBase" id="RU361193"/>
    </source>
</evidence>
<keyword evidence="6" id="KW-0326">Glycosidase</keyword>
<dbReference type="EMBL" id="QUTH01002915">
    <property type="protein sequence ID" value="RHZ23061.1"/>
    <property type="molecule type" value="Genomic_DNA"/>
</dbReference>
<protein>
    <recommendedName>
        <fullName evidence="6">alpha-1,2-Mannosidase</fullName>
        <ecNumber evidence="6">3.2.1.-</ecNumber>
    </recommendedName>
</protein>
<organism evidence="8 9">
    <name type="scientific">Aphanomyces astaci</name>
    <name type="common">Crayfish plague agent</name>
    <dbReference type="NCBI Taxonomy" id="112090"/>
    <lineage>
        <taxon>Eukaryota</taxon>
        <taxon>Sar</taxon>
        <taxon>Stramenopiles</taxon>
        <taxon>Oomycota</taxon>
        <taxon>Saprolegniomycetes</taxon>
        <taxon>Saprolegniales</taxon>
        <taxon>Verrucalvaceae</taxon>
        <taxon>Aphanomyces</taxon>
    </lineage>
</organism>
<accession>A0A418F350</accession>
<dbReference type="Gene3D" id="1.10.10.60">
    <property type="entry name" value="Homeodomain-like"/>
    <property type="match status" value="1"/>
</dbReference>
<keyword evidence="5" id="KW-1015">Disulfide bond</keyword>
<dbReference type="Pfam" id="PF11427">
    <property type="entry name" value="HTH_Tnp_Tc3_1"/>
    <property type="match status" value="1"/>
</dbReference>
<dbReference type="VEuPathDB" id="FungiDB:H257_07994"/>
<evidence type="ECO:0000256" key="3">
    <source>
        <dbReference type="ARBA" id="ARBA00007658"/>
    </source>
</evidence>
<dbReference type="AlphaFoldDB" id="A0A418F350"/>
<dbReference type="GO" id="GO:0000139">
    <property type="term" value="C:Golgi membrane"/>
    <property type="evidence" value="ECO:0007669"/>
    <property type="project" value="TreeGrafter"/>
</dbReference>
<dbReference type="InterPro" id="IPR025898">
    <property type="entry name" value="Tc3_transposase_DNA-bd_dom"/>
</dbReference>